<dbReference type="RefSeq" id="WP_225239833.1">
    <property type="nucleotide sequence ID" value="NZ_JAHYBX010000008.1"/>
</dbReference>
<dbReference type="EMBL" id="JAHYBX010000008">
    <property type="protein sequence ID" value="MCA1857631.1"/>
    <property type="molecule type" value="Genomic_DNA"/>
</dbReference>
<organism evidence="1 2">
    <name type="scientific">Massilia hydrophila</name>
    <dbReference type="NCBI Taxonomy" id="3044279"/>
    <lineage>
        <taxon>Bacteria</taxon>
        <taxon>Pseudomonadati</taxon>
        <taxon>Pseudomonadota</taxon>
        <taxon>Betaproteobacteria</taxon>
        <taxon>Burkholderiales</taxon>
        <taxon>Oxalobacteraceae</taxon>
        <taxon>Telluria group</taxon>
        <taxon>Massilia</taxon>
    </lineage>
</organism>
<comment type="caution">
    <text evidence="1">The sequence shown here is derived from an EMBL/GenBank/DDBJ whole genome shotgun (WGS) entry which is preliminary data.</text>
</comment>
<keyword evidence="2" id="KW-1185">Reference proteome</keyword>
<name>A0ABS7YFC9_9BURK</name>
<protein>
    <submittedName>
        <fullName evidence="1">Uncharacterized protein</fullName>
    </submittedName>
</protein>
<proteinExistence type="predicted"/>
<dbReference type="Proteomes" id="UP001198602">
    <property type="component" value="Unassembled WGS sequence"/>
</dbReference>
<sequence>MPAFTKQWLLDTGFAEVPTYWPAEPGDMLFRVFGDKNKLLGSCYSFEAPRCVSEAEWDANIVKWDNLCRYVARFRVLGHIPMWVGRIDQDFARHGREAGVGPVIGGNPHAVQAWMEPTQANFIKLELVEPARLLVQDGTVMADRHPNQVH</sequence>
<gene>
    <name evidence="1" type="ORF">LE190_17085</name>
</gene>
<reference evidence="1 2" key="1">
    <citation type="submission" date="2021-07" db="EMBL/GenBank/DDBJ databases">
        <title>Characterization of Violacein-producing bacteria and related species.</title>
        <authorList>
            <person name="Wilson H.S."/>
            <person name="De Leon M.E."/>
        </authorList>
    </citation>
    <scope>NUCLEOTIDE SEQUENCE [LARGE SCALE GENOMIC DNA]</scope>
    <source>
        <strain evidence="1 2">HSC-2F05</strain>
    </source>
</reference>
<accession>A0ABS7YFC9</accession>
<evidence type="ECO:0000313" key="1">
    <source>
        <dbReference type="EMBL" id="MCA1857631.1"/>
    </source>
</evidence>
<evidence type="ECO:0000313" key="2">
    <source>
        <dbReference type="Proteomes" id="UP001198602"/>
    </source>
</evidence>